<dbReference type="Proteomes" id="UP000294850">
    <property type="component" value="Unassembled WGS sequence"/>
</dbReference>
<evidence type="ECO:0000259" key="3">
    <source>
        <dbReference type="Pfam" id="PF21307"/>
    </source>
</evidence>
<dbReference type="EMBL" id="SMFL01000012">
    <property type="protein sequence ID" value="TDE11319.1"/>
    <property type="molecule type" value="Genomic_DNA"/>
</dbReference>
<feature type="signal peptide" evidence="1">
    <location>
        <begin position="1"/>
        <end position="18"/>
    </location>
</feature>
<dbReference type="Pfam" id="PF22124">
    <property type="entry name" value="Glyco_hydro_95_cat"/>
    <property type="match status" value="1"/>
</dbReference>
<proteinExistence type="predicted"/>
<dbReference type="InterPro" id="IPR008928">
    <property type="entry name" value="6-hairpin_glycosidase_sf"/>
</dbReference>
<dbReference type="GO" id="GO:0005975">
    <property type="term" value="P:carbohydrate metabolic process"/>
    <property type="evidence" value="ECO:0007669"/>
    <property type="project" value="InterPro"/>
</dbReference>
<evidence type="ECO:0000256" key="1">
    <source>
        <dbReference type="SAM" id="SignalP"/>
    </source>
</evidence>
<protein>
    <recommendedName>
        <fullName evidence="7">Glycosyl hydrolase family 95 N-terminal domain-containing protein</fullName>
    </recommendedName>
</protein>
<dbReference type="AlphaFoldDB" id="A0A4R5DC99"/>
<accession>A0A4R5DC99</accession>
<dbReference type="PANTHER" id="PTHR31084:SF0">
    <property type="entry name" value="ALPHA-L-FUCOSIDASE 2"/>
    <property type="match status" value="1"/>
</dbReference>
<reference evidence="5 6" key="1">
    <citation type="submission" date="2019-03" db="EMBL/GenBank/DDBJ databases">
        <title>Dyadobacter AR-3-6 sp. nov., isolated from arctic soil.</title>
        <authorList>
            <person name="Chaudhary D.K."/>
        </authorList>
    </citation>
    <scope>NUCLEOTIDE SEQUENCE [LARGE SCALE GENOMIC DNA]</scope>
    <source>
        <strain evidence="5 6">AR-3-6</strain>
    </source>
</reference>
<name>A0A4R5DC99_9BACT</name>
<dbReference type="Gene3D" id="1.50.10.10">
    <property type="match status" value="1"/>
</dbReference>
<keyword evidence="6" id="KW-1185">Reference proteome</keyword>
<dbReference type="InterPro" id="IPR049053">
    <property type="entry name" value="AFCA-like_C"/>
</dbReference>
<dbReference type="InterPro" id="IPR054363">
    <property type="entry name" value="GH95_cat"/>
</dbReference>
<feature type="domain" description="Alpha fucosidase A-like C-terminal" evidence="3">
    <location>
        <begin position="665"/>
        <end position="754"/>
    </location>
</feature>
<organism evidence="5 6">
    <name type="scientific">Dyadobacter psychrotolerans</name>
    <dbReference type="NCBI Taxonomy" id="2541721"/>
    <lineage>
        <taxon>Bacteria</taxon>
        <taxon>Pseudomonadati</taxon>
        <taxon>Bacteroidota</taxon>
        <taxon>Cytophagia</taxon>
        <taxon>Cytophagales</taxon>
        <taxon>Spirosomataceae</taxon>
        <taxon>Dyadobacter</taxon>
    </lineage>
</organism>
<dbReference type="OrthoDB" id="9802600at2"/>
<keyword evidence="1" id="KW-0732">Signal</keyword>
<evidence type="ECO:0000313" key="5">
    <source>
        <dbReference type="EMBL" id="TDE11319.1"/>
    </source>
</evidence>
<dbReference type="PANTHER" id="PTHR31084">
    <property type="entry name" value="ALPHA-L-FUCOSIDASE 2"/>
    <property type="match status" value="1"/>
</dbReference>
<feature type="domain" description="Glycosyl hydrolase family 95 N-terminal" evidence="2">
    <location>
        <begin position="27"/>
        <end position="149"/>
    </location>
</feature>
<dbReference type="Pfam" id="PF14498">
    <property type="entry name" value="Glyco_hyd_65N_2"/>
    <property type="match status" value="1"/>
</dbReference>
<evidence type="ECO:0000259" key="4">
    <source>
        <dbReference type="Pfam" id="PF22124"/>
    </source>
</evidence>
<dbReference type="RefSeq" id="WP_131961166.1">
    <property type="nucleotide sequence ID" value="NZ_SMFL01000012.1"/>
</dbReference>
<dbReference type="InterPro" id="IPR012341">
    <property type="entry name" value="6hp_glycosidase-like_sf"/>
</dbReference>
<dbReference type="SUPFAM" id="SSF48208">
    <property type="entry name" value="Six-hairpin glycosidases"/>
    <property type="match status" value="1"/>
</dbReference>
<feature type="domain" description="Glycosyl hydrolase family 95 catalytic" evidence="4">
    <location>
        <begin position="305"/>
        <end position="663"/>
    </location>
</feature>
<gene>
    <name evidence="5" type="ORF">E0F88_25745</name>
</gene>
<comment type="caution">
    <text evidence="5">The sequence shown here is derived from an EMBL/GenBank/DDBJ whole genome shotgun (WGS) entry which is preliminary data.</text>
</comment>
<sequence length="765" mass="86239">MQKALLILCVFISVQTLAQPAVRHDLHSEKLATVWDEAVPLGNGMVGALVWQNGDHLRFSLDRADVWDMRPMAGLHRDEFSFKWVEGQVLQKDYKPVQKYFDEPYDQEPAPSKIPAGALEFNIPASLKTKSVHLSLDRAFCEVRWEDGMSLKTFVHATEPVGWFRFENVKSSFTPELIAPKYQGAVINEGEVNSVLGNDLARLGYKQGEIKKSQNKITYLQEGWGGFTYEITVSWKKTGASTIEGAWSVSSQYPGKKPNPASGLIVSAAQKRGYEKDLVSHISWWNKFWGQSAIRVPDPLIEKQWYLEQYKFGSAARRGAPPISLQAVWTADNGRIPPWKGDFHHDLNTQLSYWPSYSGNHLEEGLGYLDHLDENLVNYKRYTKLYFGKDGVAVPGVTTLDGTEMGGWIQYSLSPTVSSWLAQHYYLQWRYSMDREFLKTRAYPWFKEVCTFLEKITIKDEKGLRKLPISASPEIKDNSLEAWFLQDTNYDLALMKFALGAGSELALELGLTAESEHWKNVLSEFGDYAITENDELMFAPTLPYEESHRHFSHLMAIHPLGLIKWEDGKKAQSIITNTIKLLEKVGPDYWCGYSYSWLANIKARAKDGSGAAKELNTFATAFCLPNSFHANGDQSKSGLSKFTYRPFTLEGNFAFAAGLQEMLLQSYAGFIEVMPAVPDEWKDLSFDKLRAEGAFLVSAKKVNGLVSEVTIASEKDGVVMIKTPFKKWKTLSAKAITANTQDEEFIQLKCKAGGIIVLSNDLTDK</sequence>
<evidence type="ECO:0000313" key="6">
    <source>
        <dbReference type="Proteomes" id="UP000294850"/>
    </source>
</evidence>
<evidence type="ECO:0008006" key="7">
    <source>
        <dbReference type="Google" id="ProtNLM"/>
    </source>
</evidence>
<feature type="chain" id="PRO_5020321400" description="Glycosyl hydrolase family 95 N-terminal domain-containing protein" evidence="1">
    <location>
        <begin position="19"/>
        <end position="765"/>
    </location>
</feature>
<dbReference type="Pfam" id="PF21307">
    <property type="entry name" value="Glyco_hydro_95_C"/>
    <property type="match status" value="1"/>
</dbReference>
<dbReference type="InterPro" id="IPR027414">
    <property type="entry name" value="GH95_N_dom"/>
</dbReference>
<dbReference type="GO" id="GO:0004560">
    <property type="term" value="F:alpha-L-fucosidase activity"/>
    <property type="evidence" value="ECO:0007669"/>
    <property type="project" value="TreeGrafter"/>
</dbReference>
<evidence type="ECO:0000259" key="2">
    <source>
        <dbReference type="Pfam" id="PF14498"/>
    </source>
</evidence>